<sequence length="113" mass="12330">MKIGALLSAARTGRRMKQERAEAVRRSRAVLGGQMAEKISPWLPDFPADPTEVHFLGSPVDFIAFSGAASGCVSEVLFIEVKTGASRLSPVEESLQKAVEQGRVRYTVYRPPL</sequence>
<comment type="caution">
    <text evidence="2">The sequence shown here is derived from an EMBL/GenBank/DDBJ whole genome shotgun (WGS) entry which is preliminary data.</text>
</comment>
<dbReference type="Proteomes" id="UP000823616">
    <property type="component" value="Unassembled WGS sequence"/>
</dbReference>
<dbReference type="InterPro" id="IPR019287">
    <property type="entry name" value="Hday_junct_resolvase-rel_dom"/>
</dbReference>
<proteinExistence type="predicted"/>
<dbReference type="EMBL" id="JADIMS010000039">
    <property type="protein sequence ID" value="MBO8449921.1"/>
    <property type="molecule type" value="Genomic_DNA"/>
</dbReference>
<reference evidence="2" key="2">
    <citation type="journal article" date="2021" name="PeerJ">
        <title>Extensive microbial diversity within the chicken gut microbiome revealed by metagenomics and culture.</title>
        <authorList>
            <person name="Gilroy R."/>
            <person name="Ravi A."/>
            <person name="Getino M."/>
            <person name="Pursley I."/>
            <person name="Horton D.L."/>
            <person name="Alikhan N.F."/>
            <person name="Baker D."/>
            <person name="Gharbi K."/>
            <person name="Hall N."/>
            <person name="Watson M."/>
            <person name="Adriaenssens E.M."/>
            <person name="Foster-Nyarko E."/>
            <person name="Jarju S."/>
            <person name="Secka A."/>
            <person name="Antonio M."/>
            <person name="Oren A."/>
            <person name="Chaudhuri R.R."/>
            <person name="La Ragione R."/>
            <person name="Hildebrand F."/>
            <person name="Pallen M.J."/>
        </authorList>
    </citation>
    <scope>NUCLEOTIDE SEQUENCE</scope>
    <source>
        <strain evidence="2">B3-4054</strain>
    </source>
</reference>
<evidence type="ECO:0000313" key="3">
    <source>
        <dbReference type="Proteomes" id="UP000823616"/>
    </source>
</evidence>
<protein>
    <recommendedName>
        <fullName evidence="1">Holliday junction resolvase-related domain-containing protein</fullName>
    </recommendedName>
</protein>
<evidence type="ECO:0000313" key="2">
    <source>
        <dbReference type="EMBL" id="MBO8449921.1"/>
    </source>
</evidence>
<accession>A0A9D9ENP8</accession>
<reference evidence="2" key="1">
    <citation type="submission" date="2020-10" db="EMBL/GenBank/DDBJ databases">
        <authorList>
            <person name="Gilroy R."/>
        </authorList>
    </citation>
    <scope>NUCLEOTIDE SEQUENCE</scope>
    <source>
        <strain evidence="2">B3-4054</strain>
    </source>
</reference>
<name>A0A9D9ENP8_9SPIR</name>
<feature type="domain" description="Holliday junction resolvase-related" evidence="1">
    <location>
        <begin position="14"/>
        <end position="110"/>
    </location>
</feature>
<evidence type="ECO:0000259" key="1">
    <source>
        <dbReference type="Pfam" id="PF10107"/>
    </source>
</evidence>
<dbReference type="Pfam" id="PF10107">
    <property type="entry name" value="Endonuc_Holl"/>
    <property type="match status" value="1"/>
</dbReference>
<gene>
    <name evidence="2" type="ORF">IAA96_02325</name>
</gene>
<dbReference type="AlphaFoldDB" id="A0A9D9ENP8"/>
<organism evidence="2 3">
    <name type="scientific">Candidatus Avitreponema avistercoris</name>
    <dbReference type="NCBI Taxonomy" id="2840705"/>
    <lineage>
        <taxon>Bacteria</taxon>
        <taxon>Pseudomonadati</taxon>
        <taxon>Spirochaetota</taxon>
        <taxon>Spirochaetia</taxon>
        <taxon>Spirochaetales</taxon>
        <taxon>Candidatus Avitreponema</taxon>
    </lineage>
</organism>